<keyword evidence="2 5" id="KW-0238">DNA-binding</keyword>
<name>A0ABP9A6B8_9MICO</name>
<dbReference type="InterPro" id="IPR010982">
    <property type="entry name" value="Lambda_DNA-bd_dom_sf"/>
</dbReference>
<evidence type="ECO:0000259" key="4">
    <source>
        <dbReference type="PROSITE" id="PS50932"/>
    </source>
</evidence>
<dbReference type="Pfam" id="PF00356">
    <property type="entry name" value="LacI"/>
    <property type="match status" value="1"/>
</dbReference>
<evidence type="ECO:0000313" key="6">
    <source>
        <dbReference type="Proteomes" id="UP001501645"/>
    </source>
</evidence>
<dbReference type="Proteomes" id="UP001501645">
    <property type="component" value="Unassembled WGS sequence"/>
</dbReference>
<keyword evidence="3" id="KW-0804">Transcription</keyword>
<keyword evidence="6" id="KW-1185">Reference proteome</keyword>
<organism evidence="5 6">
    <name type="scientific">Microbacterium gilvum</name>
    <dbReference type="NCBI Taxonomy" id="1336204"/>
    <lineage>
        <taxon>Bacteria</taxon>
        <taxon>Bacillati</taxon>
        <taxon>Actinomycetota</taxon>
        <taxon>Actinomycetes</taxon>
        <taxon>Micrococcales</taxon>
        <taxon>Microbacteriaceae</taxon>
        <taxon>Microbacterium</taxon>
    </lineage>
</organism>
<dbReference type="Gene3D" id="3.40.50.2300">
    <property type="match status" value="2"/>
</dbReference>
<dbReference type="PANTHER" id="PTHR30146">
    <property type="entry name" value="LACI-RELATED TRANSCRIPTIONAL REPRESSOR"/>
    <property type="match status" value="1"/>
</dbReference>
<accession>A0ABP9A6B8</accession>
<dbReference type="CDD" id="cd06267">
    <property type="entry name" value="PBP1_LacI_sugar_binding-like"/>
    <property type="match status" value="1"/>
</dbReference>
<evidence type="ECO:0000256" key="2">
    <source>
        <dbReference type="ARBA" id="ARBA00023125"/>
    </source>
</evidence>
<feature type="domain" description="HTH lacI-type" evidence="4">
    <location>
        <begin position="3"/>
        <end position="57"/>
    </location>
</feature>
<sequence>MATTIHDVAREAAVSIATVSRVLAGNYPVAEKTRARVLAAVEALDYAANPNARRLRGADAGPIAVLLGSITGPSFAALAQGVESEARARGRVCLIGATGGDADREIELVELMRRQHASAVIVPGGFWRDDAHHDRIARLAKLLAEDGTPLVLCGNRSLRVNADDAIAIRYENERGAARIAGRVAAAGHRRVLLLPGDTRGSTAEERLRGFAEAFAGVDGAELIVRETSFDREPARDMLHAVLDELSQGGRPPFSAVLSGTDQMASGVLAALRERGLACPADVSVTGYDDVPAARDLNPALTTVRVPYEEMGALAVQQALDGAPSAPTVLPVEVVERESVGAASR</sequence>
<protein>
    <submittedName>
        <fullName evidence="5">LacI family DNA-binding transcriptional regulator</fullName>
    </submittedName>
</protein>
<dbReference type="PANTHER" id="PTHR30146:SF153">
    <property type="entry name" value="LACTOSE OPERON REPRESSOR"/>
    <property type="match status" value="1"/>
</dbReference>
<dbReference type="Gene3D" id="1.10.260.40">
    <property type="entry name" value="lambda repressor-like DNA-binding domains"/>
    <property type="match status" value="1"/>
</dbReference>
<keyword evidence="1" id="KW-0805">Transcription regulation</keyword>
<dbReference type="CDD" id="cd01392">
    <property type="entry name" value="HTH_LacI"/>
    <property type="match status" value="1"/>
</dbReference>
<dbReference type="Pfam" id="PF13377">
    <property type="entry name" value="Peripla_BP_3"/>
    <property type="match status" value="1"/>
</dbReference>
<dbReference type="PROSITE" id="PS00356">
    <property type="entry name" value="HTH_LACI_1"/>
    <property type="match status" value="1"/>
</dbReference>
<proteinExistence type="predicted"/>
<evidence type="ECO:0000256" key="1">
    <source>
        <dbReference type="ARBA" id="ARBA00023015"/>
    </source>
</evidence>
<gene>
    <name evidence="5" type="ORF">GCM10023351_19360</name>
</gene>
<dbReference type="SUPFAM" id="SSF47413">
    <property type="entry name" value="lambda repressor-like DNA-binding domains"/>
    <property type="match status" value="1"/>
</dbReference>
<dbReference type="InterPro" id="IPR046335">
    <property type="entry name" value="LacI/GalR-like_sensor"/>
</dbReference>
<dbReference type="RefSeq" id="WP_345438554.1">
    <property type="nucleotide sequence ID" value="NZ_BAABKO010000003.1"/>
</dbReference>
<comment type="caution">
    <text evidence="5">The sequence shown here is derived from an EMBL/GenBank/DDBJ whole genome shotgun (WGS) entry which is preliminary data.</text>
</comment>
<evidence type="ECO:0000256" key="3">
    <source>
        <dbReference type="ARBA" id="ARBA00023163"/>
    </source>
</evidence>
<reference evidence="6" key="1">
    <citation type="journal article" date="2019" name="Int. J. Syst. Evol. Microbiol.">
        <title>The Global Catalogue of Microorganisms (GCM) 10K type strain sequencing project: providing services to taxonomists for standard genome sequencing and annotation.</title>
        <authorList>
            <consortium name="The Broad Institute Genomics Platform"/>
            <consortium name="The Broad Institute Genome Sequencing Center for Infectious Disease"/>
            <person name="Wu L."/>
            <person name="Ma J."/>
        </authorList>
    </citation>
    <scope>NUCLEOTIDE SEQUENCE [LARGE SCALE GENOMIC DNA]</scope>
    <source>
        <strain evidence="6">JCM 18537</strain>
    </source>
</reference>
<dbReference type="PROSITE" id="PS50932">
    <property type="entry name" value="HTH_LACI_2"/>
    <property type="match status" value="1"/>
</dbReference>
<dbReference type="GO" id="GO:0003677">
    <property type="term" value="F:DNA binding"/>
    <property type="evidence" value="ECO:0007669"/>
    <property type="project" value="UniProtKB-KW"/>
</dbReference>
<dbReference type="InterPro" id="IPR028082">
    <property type="entry name" value="Peripla_BP_I"/>
</dbReference>
<evidence type="ECO:0000313" key="5">
    <source>
        <dbReference type="EMBL" id="GAA4775054.1"/>
    </source>
</evidence>
<dbReference type="SUPFAM" id="SSF53822">
    <property type="entry name" value="Periplasmic binding protein-like I"/>
    <property type="match status" value="1"/>
</dbReference>
<dbReference type="SMART" id="SM00354">
    <property type="entry name" value="HTH_LACI"/>
    <property type="match status" value="1"/>
</dbReference>
<dbReference type="InterPro" id="IPR000843">
    <property type="entry name" value="HTH_LacI"/>
</dbReference>
<dbReference type="EMBL" id="BAABKO010000003">
    <property type="protein sequence ID" value="GAA4775054.1"/>
    <property type="molecule type" value="Genomic_DNA"/>
</dbReference>